<dbReference type="InterPro" id="IPR035940">
    <property type="entry name" value="CAP_sf"/>
</dbReference>
<dbReference type="InterPro" id="IPR014044">
    <property type="entry name" value="CAP_dom"/>
</dbReference>
<dbReference type="SUPFAM" id="SSF55797">
    <property type="entry name" value="PR-1-like"/>
    <property type="match status" value="1"/>
</dbReference>
<proteinExistence type="predicted"/>
<dbReference type="STRING" id="53326.A0A016VIX9"/>
<evidence type="ECO:0000313" key="3">
    <source>
        <dbReference type="Proteomes" id="UP000024635"/>
    </source>
</evidence>
<accession>A0A016VIX9</accession>
<dbReference type="Pfam" id="PF00188">
    <property type="entry name" value="CAP"/>
    <property type="match status" value="1"/>
</dbReference>
<keyword evidence="3" id="KW-1185">Reference proteome</keyword>
<dbReference type="AlphaFoldDB" id="A0A016VIX9"/>
<dbReference type="Gene3D" id="3.40.33.10">
    <property type="entry name" value="CAP"/>
    <property type="match status" value="1"/>
</dbReference>
<dbReference type="CDD" id="cd05380">
    <property type="entry name" value="CAP_euk"/>
    <property type="match status" value="1"/>
</dbReference>
<evidence type="ECO:0000313" key="2">
    <source>
        <dbReference type="EMBL" id="EYC26982.1"/>
    </source>
</evidence>
<sequence length="197" mass="21785">MHFSSEHCSNQTEMNTDPAREIFVNLHNSYRATVAKGGLQMTNGKKSRACPRMKQLLISSYSCALEAEAYATAKQCLTTDPDVENENWFIATAANKKEAATKAMEAWYNEITTSYMVQATGSQNLLLPSLKIRHFARIVWDLNTQVGCAVHKCGNKFHAVCRYGKGVGVYGSPIYFMGPRACNQCLDKCVDGALCPP</sequence>
<dbReference type="OrthoDB" id="5851949at2759"/>
<protein>
    <recommendedName>
        <fullName evidence="1">SCP domain-containing protein</fullName>
    </recommendedName>
</protein>
<dbReference type="EMBL" id="JARK01001345">
    <property type="protein sequence ID" value="EYC26982.1"/>
    <property type="molecule type" value="Genomic_DNA"/>
</dbReference>
<organism evidence="2 3">
    <name type="scientific">Ancylostoma ceylanicum</name>
    <dbReference type="NCBI Taxonomy" id="53326"/>
    <lineage>
        <taxon>Eukaryota</taxon>
        <taxon>Metazoa</taxon>
        <taxon>Ecdysozoa</taxon>
        <taxon>Nematoda</taxon>
        <taxon>Chromadorea</taxon>
        <taxon>Rhabditida</taxon>
        <taxon>Rhabditina</taxon>
        <taxon>Rhabditomorpha</taxon>
        <taxon>Strongyloidea</taxon>
        <taxon>Ancylostomatidae</taxon>
        <taxon>Ancylostomatinae</taxon>
        <taxon>Ancylostoma</taxon>
    </lineage>
</organism>
<dbReference type="SMART" id="SM00198">
    <property type="entry name" value="SCP"/>
    <property type="match status" value="1"/>
</dbReference>
<name>A0A016VIX9_9BILA</name>
<reference evidence="3" key="1">
    <citation type="journal article" date="2015" name="Nat. Genet.">
        <title>The genome and transcriptome of the zoonotic hookworm Ancylostoma ceylanicum identify infection-specific gene families.</title>
        <authorList>
            <person name="Schwarz E.M."/>
            <person name="Hu Y."/>
            <person name="Antoshechkin I."/>
            <person name="Miller M.M."/>
            <person name="Sternberg P.W."/>
            <person name="Aroian R.V."/>
        </authorList>
    </citation>
    <scope>NUCLEOTIDE SEQUENCE</scope>
    <source>
        <strain evidence="3">HY135</strain>
    </source>
</reference>
<comment type="caution">
    <text evidence="2">The sequence shown here is derived from an EMBL/GenBank/DDBJ whole genome shotgun (WGS) entry which is preliminary data.</text>
</comment>
<gene>
    <name evidence="2" type="primary">Acey_s0009.g459</name>
    <name evidence="2" type="synonym">ASP-s0009.g459</name>
    <name evidence="2" type="ORF">Y032_0009g459</name>
</gene>
<evidence type="ECO:0000259" key="1">
    <source>
        <dbReference type="SMART" id="SM00198"/>
    </source>
</evidence>
<dbReference type="InterPro" id="IPR001283">
    <property type="entry name" value="CRISP-related"/>
</dbReference>
<feature type="domain" description="SCP" evidence="1">
    <location>
        <begin position="18"/>
        <end position="171"/>
    </location>
</feature>
<dbReference type="PANTHER" id="PTHR10334">
    <property type="entry name" value="CYSTEINE-RICH SECRETORY PROTEIN-RELATED"/>
    <property type="match status" value="1"/>
</dbReference>
<dbReference type="Proteomes" id="UP000024635">
    <property type="component" value="Unassembled WGS sequence"/>
</dbReference>